<feature type="repeat" description="PPR" evidence="2">
    <location>
        <begin position="248"/>
        <end position="282"/>
    </location>
</feature>
<evidence type="ECO:0008006" key="5">
    <source>
        <dbReference type="Google" id="ProtNLM"/>
    </source>
</evidence>
<reference evidence="3" key="1">
    <citation type="journal article" date="2021" name="bioRxiv">
        <title>Whole Genome Assembly and Annotation of Northern Wild Rice, Zizania palustris L., Supports a Whole Genome Duplication in the Zizania Genus.</title>
        <authorList>
            <person name="Haas M."/>
            <person name="Kono T."/>
            <person name="Macchietto M."/>
            <person name="Millas R."/>
            <person name="McGilp L."/>
            <person name="Shao M."/>
            <person name="Duquette J."/>
            <person name="Hirsch C.N."/>
            <person name="Kimball J."/>
        </authorList>
    </citation>
    <scope>NUCLEOTIDE SEQUENCE</scope>
    <source>
        <tissue evidence="3">Fresh leaf tissue</tissue>
    </source>
</reference>
<reference evidence="3" key="2">
    <citation type="submission" date="2021-02" db="EMBL/GenBank/DDBJ databases">
        <authorList>
            <person name="Kimball J.A."/>
            <person name="Haas M.W."/>
            <person name="Macchietto M."/>
            <person name="Kono T."/>
            <person name="Duquette J."/>
            <person name="Shao M."/>
        </authorList>
    </citation>
    <scope>NUCLEOTIDE SEQUENCE</scope>
    <source>
        <tissue evidence="3">Fresh leaf tissue</tissue>
    </source>
</reference>
<dbReference type="Pfam" id="PF01535">
    <property type="entry name" value="PPR"/>
    <property type="match status" value="3"/>
</dbReference>
<dbReference type="PROSITE" id="PS51375">
    <property type="entry name" value="PPR"/>
    <property type="match status" value="2"/>
</dbReference>
<name>A0A8J5SEW7_ZIZPA</name>
<evidence type="ECO:0000313" key="3">
    <source>
        <dbReference type="EMBL" id="KAG8061807.1"/>
    </source>
</evidence>
<dbReference type="FunFam" id="1.25.40.10:FF:000344">
    <property type="entry name" value="Pentatricopeptide repeat-containing protein"/>
    <property type="match status" value="1"/>
</dbReference>
<organism evidence="3 4">
    <name type="scientific">Zizania palustris</name>
    <name type="common">Northern wild rice</name>
    <dbReference type="NCBI Taxonomy" id="103762"/>
    <lineage>
        <taxon>Eukaryota</taxon>
        <taxon>Viridiplantae</taxon>
        <taxon>Streptophyta</taxon>
        <taxon>Embryophyta</taxon>
        <taxon>Tracheophyta</taxon>
        <taxon>Spermatophyta</taxon>
        <taxon>Magnoliopsida</taxon>
        <taxon>Liliopsida</taxon>
        <taxon>Poales</taxon>
        <taxon>Poaceae</taxon>
        <taxon>BOP clade</taxon>
        <taxon>Oryzoideae</taxon>
        <taxon>Oryzeae</taxon>
        <taxon>Zizaniinae</taxon>
        <taxon>Zizania</taxon>
    </lineage>
</organism>
<dbReference type="GO" id="GO:0009451">
    <property type="term" value="P:RNA modification"/>
    <property type="evidence" value="ECO:0007669"/>
    <property type="project" value="InterPro"/>
</dbReference>
<dbReference type="OrthoDB" id="185373at2759"/>
<dbReference type="NCBIfam" id="TIGR00756">
    <property type="entry name" value="PPR"/>
    <property type="match status" value="1"/>
</dbReference>
<dbReference type="GO" id="GO:0003723">
    <property type="term" value="F:RNA binding"/>
    <property type="evidence" value="ECO:0007669"/>
    <property type="project" value="InterPro"/>
</dbReference>
<keyword evidence="1" id="KW-0677">Repeat</keyword>
<evidence type="ECO:0000256" key="1">
    <source>
        <dbReference type="ARBA" id="ARBA00022737"/>
    </source>
</evidence>
<dbReference type="Proteomes" id="UP000729402">
    <property type="component" value="Unassembled WGS sequence"/>
</dbReference>
<keyword evidence="4" id="KW-1185">Reference proteome</keyword>
<dbReference type="InterPro" id="IPR046960">
    <property type="entry name" value="PPR_At4g14850-like_plant"/>
</dbReference>
<dbReference type="PANTHER" id="PTHR47926">
    <property type="entry name" value="PENTATRICOPEPTIDE REPEAT-CONTAINING PROTEIN"/>
    <property type="match status" value="1"/>
</dbReference>
<protein>
    <recommendedName>
        <fullName evidence="5">Pentatricopeptide repeat-containing protein</fullName>
    </recommendedName>
</protein>
<evidence type="ECO:0000256" key="2">
    <source>
        <dbReference type="PROSITE-ProRule" id="PRU00708"/>
    </source>
</evidence>
<accession>A0A8J5SEW7</accession>
<dbReference type="InterPro" id="IPR002885">
    <property type="entry name" value="PPR_rpt"/>
</dbReference>
<dbReference type="EMBL" id="JAAALK010000286">
    <property type="protein sequence ID" value="KAG8061807.1"/>
    <property type="molecule type" value="Genomic_DNA"/>
</dbReference>
<proteinExistence type="predicted"/>
<gene>
    <name evidence="3" type="ORF">GUJ93_ZPchr0003g17886</name>
</gene>
<feature type="repeat" description="PPR" evidence="2">
    <location>
        <begin position="146"/>
        <end position="181"/>
    </location>
</feature>
<sequence>MPRRHQRLASLTKVLTSHVNAGRHGCALAFVSRMLSDPDLPPLSDPSFAYVFPLALKSSSALRLPFAAASLHALAAKCGLLSSPFIASALVASYGSCASPELARRLFDELPRRNAVVWSAMISVHIRSGDVAAALRELDLMDVDPTASCFNSVIAAVAESGDHPAQAIELYRRMRRMGVRPCLITLLALVPSCTELGALGSIKEMHGFAVRHGMFVSCHLGSSLIEAYGRCGSLVSARTVFDQVQERDVVVWSSIVSAYAFHGHADVAMSLFRQMELDNVQPDGIMFLGVLKACGHAGRAEDALKAGRLHQAYDVIQTMPVKVTAKAWGALLSACKKYGDVGLAEVAGRALFEIEPENAVKFSEKGSTFLGTASLIHNRILSRYSDCSVSMKRWEPPSGKQSCEVVESFECITHGVFLRLKTLCAALAVISASSPTSRHQRMHVGHSTS</sequence>
<comment type="caution">
    <text evidence="3">The sequence shown here is derived from an EMBL/GenBank/DDBJ whole genome shotgun (WGS) entry which is preliminary data.</text>
</comment>
<evidence type="ECO:0000313" key="4">
    <source>
        <dbReference type="Proteomes" id="UP000729402"/>
    </source>
</evidence>
<dbReference type="PANTHER" id="PTHR47926:SF426">
    <property type="entry name" value="TETRATRICOPEPTIDE-LIKE HELICAL DOMAIN SUPERFAMILY, DYW DOMAIN-CONTAINING PROTEIN"/>
    <property type="match status" value="1"/>
</dbReference>
<dbReference type="AlphaFoldDB" id="A0A8J5SEW7"/>